<evidence type="ECO:0000256" key="3">
    <source>
        <dbReference type="ARBA" id="ARBA00022801"/>
    </source>
</evidence>
<evidence type="ECO:0000256" key="1">
    <source>
        <dbReference type="ARBA" id="ARBA00022670"/>
    </source>
</evidence>
<dbReference type="InterPro" id="IPR001818">
    <property type="entry name" value="Pept_M10_metallopeptidase"/>
</dbReference>
<dbReference type="RefSeq" id="WP_208178103.1">
    <property type="nucleotide sequence ID" value="NZ_JAGETZ010000016.1"/>
</dbReference>
<reference evidence="8 9" key="1">
    <citation type="submission" date="2021-03" db="EMBL/GenBank/DDBJ databases">
        <authorList>
            <person name="Kim M.K."/>
        </authorList>
    </citation>
    <scope>NUCLEOTIDE SEQUENCE [LARGE SCALE GENOMIC DNA]</scope>
    <source>
        <strain evidence="8 9">BT442</strain>
    </source>
</reference>
<dbReference type="InterPro" id="IPR026444">
    <property type="entry name" value="Secre_tail"/>
</dbReference>
<keyword evidence="1" id="KW-0645">Protease</keyword>
<evidence type="ECO:0000259" key="7">
    <source>
        <dbReference type="Pfam" id="PF01833"/>
    </source>
</evidence>
<dbReference type="InterPro" id="IPR013783">
    <property type="entry name" value="Ig-like_fold"/>
</dbReference>
<gene>
    <name evidence="8" type="ORF">J4E00_24950</name>
</gene>
<dbReference type="Pfam" id="PF00413">
    <property type="entry name" value="Peptidase_M10"/>
    <property type="match status" value="1"/>
</dbReference>
<organism evidence="8 9">
    <name type="scientific">Hymenobacter negativus</name>
    <dbReference type="NCBI Taxonomy" id="2795026"/>
    <lineage>
        <taxon>Bacteria</taxon>
        <taxon>Pseudomonadati</taxon>
        <taxon>Bacteroidota</taxon>
        <taxon>Cytophagia</taxon>
        <taxon>Cytophagales</taxon>
        <taxon>Hymenobacteraceae</taxon>
        <taxon>Hymenobacter</taxon>
    </lineage>
</organism>
<dbReference type="InterPro" id="IPR002909">
    <property type="entry name" value="IPT_dom"/>
</dbReference>
<evidence type="ECO:0000256" key="5">
    <source>
        <dbReference type="SAM" id="SignalP"/>
    </source>
</evidence>
<evidence type="ECO:0000313" key="8">
    <source>
        <dbReference type="EMBL" id="MBO2012338.1"/>
    </source>
</evidence>
<dbReference type="InterPro" id="IPR014756">
    <property type="entry name" value="Ig_E-set"/>
</dbReference>
<evidence type="ECO:0000256" key="2">
    <source>
        <dbReference type="ARBA" id="ARBA00022723"/>
    </source>
</evidence>
<keyword evidence="9" id="KW-1185">Reference proteome</keyword>
<feature type="domain" description="Peptidase M10 metallopeptidase" evidence="6">
    <location>
        <begin position="428"/>
        <end position="489"/>
    </location>
</feature>
<dbReference type="Pfam" id="PF01833">
    <property type="entry name" value="TIG"/>
    <property type="match status" value="1"/>
</dbReference>
<dbReference type="Gene3D" id="3.40.390.10">
    <property type="entry name" value="Collagenase (Catalytic Domain)"/>
    <property type="match status" value="1"/>
</dbReference>
<evidence type="ECO:0000256" key="4">
    <source>
        <dbReference type="ARBA" id="ARBA00022833"/>
    </source>
</evidence>
<protein>
    <submittedName>
        <fullName evidence="8">T9SS type A sorting domain-containing protein</fullName>
    </submittedName>
</protein>
<keyword evidence="3" id="KW-0378">Hydrolase</keyword>
<dbReference type="SUPFAM" id="SSF55486">
    <property type="entry name" value="Metalloproteases ('zincins'), catalytic domain"/>
    <property type="match status" value="1"/>
</dbReference>
<keyword evidence="4" id="KW-0862">Zinc</keyword>
<keyword evidence="5" id="KW-0732">Signal</keyword>
<name>A0ABS3QN16_9BACT</name>
<dbReference type="CDD" id="cd00102">
    <property type="entry name" value="IPT"/>
    <property type="match status" value="1"/>
</dbReference>
<feature type="domain" description="IPT/TIG" evidence="7">
    <location>
        <begin position="212"/>
        <end position="310"/>
    </location>
</feature>
<keyword evidence="2" id="KW-0479">Metal-binding</keyword>
<feature type="chain" id="PRO_5046503055" evidence="5">
    <location>
        <begin position="34"/>
        <end position="698"/>
    </location>
</feature>
<comment type="caution">
    <text evidence="8">The sequence shown here is derived from an EMBL/GenBank/DDBJ whole genome shotgun (WGS) entry which is preliminary data.</text>
</comment>
<dbReference type="Proteomes" id="UP000664369">
    <property type="component" value="Unassembled WGS sequence"/>
</dbReference>
<dbReference type="EMBL" id="JAGETZ010000016">
    <property type="protein sequence ID" value="MBO2012338.1"/>
    <property type="molecule type" value="Genomic_DNA"/>
</dbReference>
<dbReference type="SUPFAM" id="SSF81296">
    <property type="entry name" value="E set domains"/>
    <property type="match status" value="1"/>
</dbReference>
<dbReference type="NCBIfam" id="TIGR04183">
    <property type="entry name" value="Por_Secre_tail"/>
    <property type="match status" value="1"/>
</dbReference>
<feature type="signal peptide" evidence="5">
    <location>
        <begin position="1"/>
        <end position="33"/>
    </location>
</feature>
<dbReference type="InterPro" id="IPR024079">
    <property type="entry name" value="MetalloPept_cat_dom_sf"/>
</dbReference>
<proteinExistence type="predicted"/>
<evidence type="ECO:0000259" key="6">
    <source>
        <dbReference type="Pfam" id="PF00413"/>
    </source>
</evidence>
<dbReference type="Gene3D" id="2.60.40.10">
    <property type="entry name" value="Immunoglobulins"/>
    <property type="match status" value="1"/>
</dbReference>
<accession>A0ABS3QN16</accession>
<evidence type="ECO:0000313" key="9">
    <source>
        <dbReference type="Proteomes" id="UP000664369"/>
    </source>
</evidence>
<sequence>MPHSLLSVHLLRRRVGAVLGVLLLGAKAATTQAQPTEMHCLMLPLEPAVRARQSAVVIEAEVLDARSFWNTAHTRLFTRHRLRPFALLKGQPADTTGLVLITEGGQLGLDQQRLTNTLQLEPGQQGVFFLTPAPWSGLVLSPMQRALTPFGSEQGFIEYNTNDGTATEPFRAYPAINTAFYQDIARLTGQPRQALQANPTLLVRPMRRGMAPTISGFSPLSLSAGTGAVLTITGAGFGASRGSGFVEFRNADDGGATRVKARESDYLAWSDTRIQVRVPSVASGGHPAGSGLVRVTTSDQFGVETPTSLTVVYALTNVESTDGNILQRPNHIALNTNDGISFQFSPNFNANAAAAWQRALATWRCQSGMNWEVGPASATNAVADDGQNVVAFDQGTELPASVLGRTTSYYRGCYAPSGEVVFWVKEIDMQFDDATVFQFGPALAIAPQIDFESVAVHELGHAQQLNHLNLPGAVMHYAVARGQNNRRLNPLSDIAGGRQVLRVRSFRSLGCGGAALLPAPLTSLGAQYAAGTGVTVTWATRDECFLSGFTVERSTGSDTTAWQPLSTVALNATAGRYQIVDAQPLLGLHYYRLRLLRPDGTRDNAAPVLASTEGNELSIFPNPVADNYLRLQYPAAADGAVVFRVYDALGRRVLSTALSSTTGLNILNIPLPSLRPGLYVLSWQDTQGRTGTRKFIRL</sequence>